<dbReference type="Gene3D" id="1.10.132.30">
    <property type="match status" value="1"/>
</dbReference>
<evidence type="ECO:0000259" key="7">
    <source>
        <dbReference type="Pfam" id="PF04983"/>
    </source>
</evidence>
<evidence type="ECO:0000256" key="4">
    <source>
        <dbReference type="ARBA" id="ARBA00022695"/>
    </source>
</evidence>
<reference evidence="8 9" key="1">
    <citation type="submission" date="2023-12" db="EMBL/GenBank/DDBJ databases">
        <title>A high-quality genome assembly for Dillenia turbinata (Dilleniales).</title>
        <authorList>
            <person name="Chanderbali A."/>
        </authorList>
    </citation>
    <scope>NUCLEOTIDE SEQUENCE [LARGE SCALE GENOMIC DNA]</scope>
    <source>
        <strain evidence="8">LSX21</strain>
        <tissue evidence="8">Leaf</tissue>
    </source>
</reference>
<evidence type="ECO:0000313" key="9">
    <source>
        <dbReference type="Proteomes" id="UP001370490"/>
    </source>
</evidence>
<evidence type="ECO:0000256" key="6">
    <source>
        <dbReference type="ARBA" id="ARBA00048552"/>
    </source>
</evidence>
<comment type="catalytic activity">
    <reaction evidence="6">
        <text>RNA(n) + a ribonucleoside 5'-triphosphate = RNA(n+1) + diphosphate</text>
        <dbReference type="Rhea" id="RHEA:21248"/>
        <dbReference type="Rhea" id="RHEA-COMP:14527"/>
        <dbReference type="Rhea" id="RHEA-COMP:17342"/>
        <dbReference type="ChEBI" id="CHEBI:33019"/>
        <dbReference type="ChEBI" id="CHEBI:61557"/>
        <dbReference type="ChEBI" id="CHEBI:140395"/>
        <dbReference type="EC" id="2.7.7.6"/>
    </reaction>
</comment>
<keyword evidence="2" id="KW-0240">DNA-directed RNA polymerase</keyword>
<gene>
    <name evidence="8" type="ORF">RJ641_001184</name>
</gene>
<sequence>MKFRASSKELFRKTAVIVEICEKMPKKYRNKTLQDVVPADYWDFIPRDDQQPECYSPSNRRGSNTCPGWGRAYTSHVHYLLRDIPLAFVEQFVSRGDSLFLNCFLVTPNSHRVFEVFHGFTNEPKLMFLYAENLPGTDPAYSALGSKWFKELVMAKHSHHKLNSWNWDKLSACCDLRLFEKGEIFVRRKGNLVRLHHVNELQMGDTIFRIELWELVALDKQLINGQNGQNLLSPCQDSLTAAYLVMKEDILLNKYQMQQFVMFCPHRSQMPTIVRGHSLNSCAWTGKQLFSMLLPPVDYDVPGHDHCQGGSLDFLYTAQEILCEWLSMRGLTISLADICLASESNCWENMMCEASCGLDEAEETLYQYGRKDNSFLTMMKAGSQGNPQKLAQQSMCLGFAAFASSIVFRNPLGLLICLNPFECFVHSVTNRDSFFSEHAEVPGTLTRRLMYFMRDLYLSYDGNVRNAYGNQIVEFSYDMVKETSVADRSVEACISEATLDYDAMGGKPVGSLSGCALSEAAYRALDQPKVLECGVRKAPAEQSASLHLSKNLRLLLSKVLHYICLRIWEESYMDLSMEL</sequence>
<dbReference type="EMBL" id="JBAMMX010000001">
    <property type="protein sequence ID" value="KAK6947711.1"/>
    <property type="molecule type" value="Genomic_DNA"/>
</dbReference>
<dbReference type="GO" id="GO:0006351">
    <property type="term" value="P:DNA-templated transcription"/>
    <property type="evidence" value="ECO:0007669"/>
    <property type="project" value="InterPro"/>
</dbReference>
<dbReference type="PANTHER" id="PTHR19376">
    <property type="entry name" value="DNA-DIRECTED RNA POLYMERASE"/>
    <property type="match status" value="1"/>
</dbReference>
<keyword evidence="4" id="KW-0548">Nucleotidyltransferase</keyword>
<name>A0AAN8WGS8_9MAGN</name>
<dbReference type="SUPFAM" id="SSF64484">
    <property type="entry name" value="beta and beta-prime subunits of DNA dependent RNA-polymerase"/>
    <property type="match status" value="1"/>
</dbReference>
<organism evidence="8 9">
    <name type="scientific">Dillenia turbinata</name>
    <dbReference type="NCBI Taxonomy" id="194707"/>
    <lineage>
        <taxon>Eukaryota</taxon>
        <taxon>Viridiplantae</taxon>
        <taxon>Streptophyta</taxon>
        <taxon>Embryophyta</taxon>
        <taxon>Tracheophyta</taxon>
        <taxon>Spermatophyta</taxon>
        <taxon>Magnoliopsida</taxon>
        <taxon>eudicotyledons</taxon>
        <taxon>Gunneridae</taxon>
        <taxon>Pentapetalae</taxon>
        <taxon>Dilleniales</taxon>
        <taxon>Dilleniaceae</taxon>
        <taxon>Dillenia</taxon>
    </lineage>
</organism>
<dbReference type="Pfam" id="PF04983">
    <property type="entry name" value="RNA_pol_Rpb1_3"/>
    <property type="match status" value="1"/>
</dbReference>
<dbReference type="Proteomes" id="UP001370490">
    <property type="component" value="Unassembled WGS sequence"/>
</dbReference>
<protein>
    <recommendedName>
        <fullName evidence="1">DNA-directed RNA polymerase</fullName>
        <ecNumber evidence="1">2.7.7.6</ecNumber>
    </recommendedName>
</protein>
<dbReference type="Gene3D" id="1.10.274.100">
    <property type="entry name" value="RNA polymerase Rpb1, domain 3"/>
    <property type="match status" value="1"/>
</dbReference>
<keyword evidence="9" id="KW-1185">Reference proteome</keyword>
<accession>A0AAN8WGS8</accession>
<dbReference type="GO" id="GO:0003899">
    <property type="term" value="F:DNA-directed RNA polymerase activity"/>
    <property type="evidence" value="ECO:0007669"/>
    <property type="project" value="UniProtKB-EC"/>
</dbReference>
<evidence type="ECO:0000256" key="3">
    <source>
        <dbReference type="ARBA" id="ARBA00022679"/>
    </source>
</evidence>
<dbReference type="GO" id="GO:0003677">
    <property type="term" value="F:DNA binding"/>
    <property type="evidence" value="ECO:0007669"/>
    <property type="project" value="InterPro"/>
</dbReference>
<evidence type="ECO:0000256" key="2">
    <source>
        <dbReference type="ARBA" id="ARBA00022478"/>
    </source>
</evidence>
<dbReference type="InterPro" id="IPR007066">
    <property type="entry name" value="RNA_pol_Rpb1_3"/>
</dbReference>
<evidence type="ECO:0000313" key="8">
    <source>
        <dbReference type="EMBL" id="KAK6947711.1"/>
    </source>
</evidence>
<proteinExistence type="predicted"/>
<dbReference type="InterPro" id="IPR042102">
    <property type="entry name" value="RNA_pol_Rpb1_3_sf"/>
</dbReference>
<dbReference type="InterPro" id="IPR045867">
    <property type="entry name" value="DNA-dir_RpoC_beta_prime"/>
</dbReference>
<evidence type="ECO:0000256" key="5">
    <source>
        <dbReference type="ARBA" id="ARBA00023163"/>
    </source>
</evidence>
<dbReference type="EC" id="2.7.7.6" evidence="1"/>
<feature type="domain" description="RNA polymerase Rpb1" evidence="7">
    <location>
        <begin position="221"/>
        <end position="300"/>
    </location>
</feature>
<evidence type="ECO:0000256" key="1">
    <source>
        <dbReference type="ARBA" id="ARBA00012418"/>
    </source>
</evidence>
<comment type="caution">
    <text evidence="8">The sequence shown here is derived from an EMBL/GenBank/DDBJ whole genome shotgun (WGS) entry which is preliminary data.</text>
</comment>
<keyword evidence="3" id="KW-0808">Transferase</keyword>
<dbReference type="PANTHER" id="PTHR19376:SF36">
    <property type="entry name" value="DNA-DIRECTED RNA POLYMERASE IV SUBUNIT 1"/>
    <property type="match status" value="1"/>
</dbReference>
<dbReference type="AlphaFoldDB" id="A0AAN8WGS8"/>
<dbReference type="InterPro" id="IPR038120">
    <property type="entry name" value="Rpb1_funnel_sf"/>
</dbReference>
<dbReference type="GO" id="GO:0000428">
    <property type="term" value="C:DNA-directed RNA polymerase complex"/>
    <property type="evidence" value="ECO:0007669"/>
    <property type="project" value="UniProtKB-KW"/>
</dbReference>
<keyword evidence="5" id="KW-0804">Transcription</keyword>